<dbReference type="EMBL" id="VSIX01000122">
    <property type="protein sequence ID" value="TYB30538.1"/>
    <property type="molecule type" value="Genomic_DNA"/>
</dbReference>
<dbReference type="GO" id="GO:0003924">
    <property type="term" value="F:GTPase activity"/>
    <property type="evidence" value="ECO:0007669"/>
    <property type="project" value="InterPro"/>
</dbReference>
<name>A0A5D0MH16_9BACT</name>
<dbReference type="SUPFAM" id="SSF52540">
    <property type="entry name" value="P-loop containing nucleoside triphosphate hydrolases"/>
    <property type="match status" value="1"/>
</dbReference>
<evidence type="ECO:0000259" key="1">
    <source>
        <dbReference type="Pfam" id="PF00009"/>
    </source>
</evidence>
<comment type="caution">
    <text evidence="2">The sequence shown here is derived from an EMBL/GenBank/DDBJ whole genome shotgun (WGS) entry which is preliminary data.</text>
</comment>
<accession>A0A5D0MH16</accession>
<keyword evidence="3" id="KW-1185">Reference proteome</keyword>
<feature type="domain" description="Tr-type G" evidence="1">
    <location>
        <begin position="8"/>
        <end position="43"/>
    </location>
</feature>
<feature type="non-terminal residue" evidence="2">
    <location>
        <position position="52"/>
    </location>
</feature>
<reference evidence="2" key="1">
    <citation type="submission" date="2019-08" db="EMBL/GenBank/DDBJ databases">
        <title>Genomic characterization of a novel candidate phylum (ARYD3) from a high temperature, high salinity tertiary oil reservoir in north central Oklahoma, USA.</title>
        <authorList>
            <person name="Youssef N.H."/>
            <person name="Yadav A."/>
            <person name="Elshahed M.S."/>
        </authorList>
    </citation>
    <scope>NUCLEOTIDE SEQUENCE [LARGE SCALE GENOMIC DNA]</scope>
    <source>
        <strain evidence="2">ARYD3</strain>
    </source>
</reference>
<gene>
    <name evidence="2" type="ORF">FXF47_08715</name>
</gene>
<organism evidence="2 3">
    <name type="scientific">Candidatus Mcinerneyibacterium aminivorans</name>
    <dbReference type="NCBI Taxonomy" id="2703815"/>
    <lineage>
        <taxon>Bacteria</taxon>
        <taxon>Candidatus Macinerneyibacteriota</taxon>
        <taxon>Candidatus Mcinerneyibacteria</taxon>
        <taxon>Candidatus Mcinerneyibacteriales</taxon>
        <taxon>Candidatus Mcinerneyibacteriaceae</taxon>
        <taxon>Candidatus Mcinerneyibacterium</taxon>
    </lineage>
</organism>
<protein>
    <recommendedName>
        <fullName evidence="1">Tr-type G domain-containing protein</fullName>
    </recommendedName>
</protein>
<sequence>MSSQNEEMSLVFAGHVDHGKSTILGRMLADTDSLPEGKLEQVKENCRRNSKP</sequence>
<dbReference type="Proteomes" id="UP000324143">
    <property type="component" value="Unassembled WGS sequence"/>
</dbReference>
<evidence type="ECO:0000313" key="2">
    <source>
        <dbReference type="EMBL" id="TYB30538.1"/>
    </source>
</evidence>
<dbReference type="GO" id="GO:0005525">
    <property type="term" value="F:GTP binding"/>
    <property type="evidence" value="ECO:0007669"/>
    <property type="project" value="InterPro"/>
</dbReference>
<dbReference type="InterPro" id="IPR000795">
    <property type="entry name" value="T_Tr_GTP-bd_dom"/>
</dbReference>
<dbReference type="Pfam" id="PF00009">
    <property type="entry name" value="GTP_EFTU"/>
    <property type="match status" value="1"/>
</dbReference>
<evidence type="ECO:0000313" key="3">
    <source>
        <dbReference type="Proteomes" id="UP000324143"/>
    </source>
</evidence>
<dbReference type="AlphaFoldDB" id="A0A5D0MH16"/>
<dbReference type="Gene3D" id="3.40.50.300">
    <property type="entry name" value="P-loop containing nucleotide triphosphate hydrolases"/>
    <property type="match status" value="1"/>
</dbReference>
<dbReference type="InterPro" id="IPR027417">
    <property type="entry name" value="P-loop_NTPase"/>
</dbReference>
<proteinExistence type="predicted"/>